<evidence type="ECO:0000313" key="5">
    <source>
        <dbReference type="Proteomes" id="UP000187203"/>
    </source>
</evidence>
<evidence type="ECO:0000256" key="2">
    <source>
        <dbReference type="ARBA" id="ARBA00022676"/>
    </source>
</evidence>
<protein>
    <submittedName>
        <fullName evidence="4">UDP-glucuronosyl/UDP-glucosyltransferase</fullName>
    </submittedName>
</protein>
<dbReference type="PANTHER" id="PTHR11926">
    <property type="entry name" value="GLUCOSYL/GLUCURONOSYL TRANSFERASES"/>
    <property type="match status" value="1"/>
</dbReference>
<comment type="similarity">
    <text evidence="1">Belongs to the UDP-glycosyltransferase family.</text>
</comment>
<reference evidence="5" key="1">
    <citation type="submission" date="2013-09" db="EMBL/GenBank/DDBJ databases">
        <title>Corchorus olitorius genome sequencing.</title>
        <authorList>
            <person name="Alam M."/>
            <person name="Haque M.S."/>
            <person name="Islam M.S."/>
            <person name="Emdad E.M."/>
            <person name="Islam M.M."/>
            <person name="Ahmed B."/>
            <person name="Halim A."/>
            <person name="Hossen Q.M.M."/>
            <person name="Hossain M.Z."/>
            <person name="Ahmed R."/>
            <person name="Khan M.M."/>
            <person name="Islam R."/>
            <person name="Rashid M.M."/>
            <person name="Khan S.A."/>
            <person name="Rahman M.S."/>
            <person name="Alam M."/>
            <person name="Yahiya A.S."/>
            <person name="Khan M.S."/>
            <person name="Azam M.S."/>
            <person name="Haque T."/>
            <person name="Lashkar M.Z.H."/>
            <person name="Akhand A.I."/>
            <person name="Morshed G."/>
            <person name="Roy S."/>
            <person name="Uddin K.S."/>
            <person name="Rabeya T."/>
            <person name="Hossain A.S."/>
            <person name="Chowdhury A."/>
            <person name="Snigdha A.R."/>
            <person name="Mortoza M.S."/>
            <person name="Matin S.A."/>
            <person name="Hoque S.M.E."/>
            <person name="Islam M.K."/>
            <person name="Roy D.K."/>
            <person name="Haider R."/>
            <person name="Moosa M.M."/>
            <person name="Elias S.M."/>
            <person name="Hasan A.M."/>
            <person name="Jahan S."/>
            <person name="Shafiuddin M."/>
            <person name="Mahmood N."/>
            <person name="Shommy N.S."/>
        </authorList>
    </citation>
    <scope>NUCLEOTIDE SEQUENCE [LARGE SCALE GENOMIC DNA]</scope>
    <source>
        <strain evidence="5">cv. O-4</strain>
    </source>
</reference>
<proteinExistence type="inferred from homology"/>
<evidence type="ECO:0000313" key="4">
    <source>
        <dbReference type="EMBL" id="OMO91146.1"/>
    </source>
</evidence>
<dbReference type="Gene3D" id="3.40.50.2000">
    <property type="entry name" value="Glycogen Phosphorylase B"/>
    <property type="match status" value="1"/>
</dbReference>
<dbReference type="Proteomes" id="UP000187203">
    <property type="component" value="Unassembled WGS sequence"/>
</dbReference>
<name>A0A1R3J8N6_9ROSI</name>
<dbReference type="AlphaFoldDB" id="A0A1R3J8N6"/>
<gene>
    <name evidence="4" type="ORF">COLO4_18598</name>
</gene>
<dbReference type="GO" id="GO:0080044">
    <property type="term" value="F:quercetin 7-O-glucosyltransferase activity"/>
    <property type="evidence" value="ECO:0007669"/>
    <property type="project" value="TreeGrafter"/>
</dbReference>
<comment type="caution">
    <text evidence="4">The sequence shown here is derived from an EMBL/GenBank/DDBJ whole genome shotgun (WGS) entry which is preliminary data.</text>
</comment>
<keyword evidence="2" id="KW-0328">Glycosyltransferase</keyword>
<evidence type="ECO:0000256" key="1">
    <source>
        <dbReference type="ARBA" id="ARBA00009995"/>
    </source>
</evidence>
<dbReference type="SUPFAM" id="SSF53756">
    <property type="entry name" value="UDP-Glycosyltransferase/glycogen phosphorylase"/>
    <property type="match status" value="1"/>
</dbReference>
<dbReference type="GO" id="GO:0080043">
    <property type="term" value="F:quercetin 3-O-glucosyltransferase activity"/>
    <property type="evidence" value="ECO:0007669"/>
    <property type="project" value="TreeGrafter"/>
</dbReference>
<evidence type="ECO:0000256" key="3">
    <source>
        <dbReference type="SAM" id="MobiDB-lite"/>
    </source>
</evidence>
<accession>A0A1R3J8N6</accession>
<dbReference type="FunFam" id="3.40.50.2000:FF:000120">
    <property type="entry name" value="UDP-glycosyltransferase 76C1"/>
    <property type="match status" value="1"/>
</dbReference>
<feature type="region of interest" description="Disordered" evidence="3">
    <location>
        <begin position="265"/>
        <end position="285"/>
    </location>
</feature>
<dbReference type="STRING" id="93759.A0A1R3J8N6"/>
<keyword evidence="5" id="KW-1185">Reference proteome</keyword>
<organism evidence="4 5">
    <name type="scientific">Corchorus olitorius</name>
    <dbReference type="NCBI Taxonomy" id="93759"/>
    <lineage>
        <taxon>Eukaryota</taxon>
        <taxon>Viridiplantae</taxon>
        <taxon>Streptophyta</taxon>
        <taxon>Embryophyta</taxon>
        <taxon>Tracheophyta</taxon>
        <taxon>Spermatophyta</taxon>
        <taxon>Magnoliopsida</taxon>
        <taxon>eudicotyledons</taxon>
        <taxon>Gunneridae</taxon>
        <taxon>Pentapetalae</taxon>
        <taxon>rosids</taxon>
        <taxon>malvids</taxon>
        <taxon>Malvales</taxon>
        <taxon>Malvaceae</taxon>
        <taxon>Grewioideae</taxon>
        <taxon>Apeibeae</taxon>
        <taxon>Corchorus</taxon>
    </lineage>
</organism>
<keyword evidence="2" id="KW-0808">Transferase</keyword>
<dbReference type="EMBL" id="AWUE01016479">
    <property type="protein sequence ID" value="OMO91146.1"/>
    <property type="molecule type" value="Genomic_DNA"/>
</dbReference>
<dbReference type="PANTHER" id="PTHR11926:SF1494">
    <property type="entry name" value="FLAVONOL 3-O-GLUCOSYLTRANSFERASE UGT76E12-RELATED"/>
    <property type="match status" value="1"/>
</dbReference>
<sequence>MEKQRVMCRRLVLVPLPFQGHINPMLQLGSILHSKGFSITVIHTVFNSPDPSNHPEFRFVSIPHNLSDQIISSGNLVTLISALNVTFQVPLLECLIRMVQNHEDIACIIYDELMFISEAAAKHVNLPSIMLRTTSALTFISRAAIQPLKAQGLLTLQGSMSENLVSELHPLRFKDLPVSKFGTPDHFLQLISNISQTRTSSAVIWNTSDVLEQSSLTKIQTQCSVPIFPIGPLHKFHRELKCICQRYSSWATTYHLEKFCKEDRKENGGYNDGDAHKCKGKEDSS</sequence>
<dbReference type="OrthoDB" id="5835829at2759"/>